<dbReference type="SUPFAM" id="SSF53756">
    <property type="entry name" value="UDP-Glycosyltransferase/glycogen phosphorylase"/>
    <property type="match status" value="1"/>
</dbReference>
<protein>
    <recommendedName>
        <fullName evidence="3">Glycosyl transferases group 1</fullName>
    </recommendedName>
</protein>
<dbReference type="AlphaFoldDB" id="A0A518JLD9"/>
<dbReference type="Proteomes" id="UP000315082">
    <property type="component" value="Chromosome"/>
</dbReference>
<accession>A0A518JLD9</accession>
<dbReference type="KEGG" id="rcf:Poly24_00370"/>
<organism evidence="1 2">
    <name type="scientific">Rosistilla carotiformis</name>
    <dbReference type="NCBI Taxonomy" id="2528017"/>
    <lineage>
        <taxon>Bacteria</taxon>
        <taxon>Pseudomonadati</taxon>
        <taxon>Planctomycetota</taxon>
        <taxon>Planctomycetia</taxon>
        <taxon>Pirellulales</taxon>
        <taxon>Pirellulaceae</taxon>
        <taxon>Rosistilla</taxon>
    </lineage>
</organism>
<reference evidence="1 2" key="1">
    <citation type="submission" date="2019-02" db="EMBL/GenBank/DDBJ databases">
        <title>Deep-cultivation of Planctomycetes and their phenomic and genomic characterization uncovers novel biology.</title>
        <authorList>
            <person name="Wiegand S."/>
            <person name="Jogler M."/>
            <person name="Boedeker C."/>
            <person name="Pinto D."/>
            <person name="Vollmers J."/>
            <person name="Rivas-Marin E."/>
            <person name="Kohn T."/>
            <person name="Peeters S.H."/>
            <person name="Heuer A."/>
            <person name="Rast P."/>
            <person name="Oberbeckmann S."/>
            <person name="Bunk B."/>
            <person name="Jeske O."/>
            <person name="Meyerdierks A."/>
            <person name="Storesund J.E."/>
            <person name="Kallscheuer N."/>
            <person name="Luecker S."/>
            <person name="Lage O.M."/>
            <person name="Pohl T."/>
            <person name="Merkel B.J."/>
            <person name="Hornburger P."/>
            <person name="Mueller R.-W."/>
            <person name="Bruemmer F."/>
            <person name="Labrenz M."/>
            <person name="Spormann A.M."/>
            <person name="Op den Camp H."/>
            <person name="Overmann J."/>
            <person name="Amann R."/>
            <person name="Jetten M.S.M."/>
            <person name="Mascher T."/>
            <person name="Medema M.H."/>
            <person name="Devos D.P."/>
            <person name="Kaster A.-K."/>
            <person name="Ovreas L."/>
            <person name="Rohde M."/>
            <person name="Galperin M.Y."/>
            <person name="Jogler C."/>
        </authorList>
    </citation>
    <scope>NUCLEOTIDE SEQUENCE [LARGE SCALE GENOMIC DNA]</scope>
    <source>
        <strain evidence="1 2">Poly24</strain>
    </source>
</reference>
<proteinExistence type="predicted"/>
<dbReference type="EMBL" id="CP036348">
    <property type="protein sequence ID" value="QDV66353.1"/>
    <property type="molecule type" value="Genomic_DNA"/>
</dbReference>
<gene>
    <name evidence="1" type="ORF">Poly24_00370</name>
</gene>
<sequence length="374" mass="41530">MVQAIPPAHDAIGEYTAFLAAELGKSVHVRILTTRDRPLEPLGGVEIDACFSLHGKRRFDGLQRALATTQADAVVLQYNPFAWGRRGWAPDLGHTWLAARKANPSVCWSTMFHETYTLSPGLRAWAMRQYQKRQFRLLAEHSDVCFFSTGTWADEFARSDPSAKAIHLPVGANLREPAVSRQAMRSRWGISREDFVVGVFGGGHQSRMLNRIEHAVDAISNYVTPRRVVFLHVGGNAIAWSMKRCKVIATGRLPDVDAAGAISTMDLMINPFTDGVSTRRGSVIAALQNSVPVLTTFGAVSEPLWREVEDSFVFLAPPRDENLWSEATLRAVRAIELDAAEMRPAAREFYRHNFSWASVASSLLNHCSLLKSKC</sequence>
<evidence type="ECO:0000313" key="1">
    <source>
        <dbReference type="EMBL" id="QDV66353.1"/>
    </source>
</evidence>
<name>A0A518JLD9_9BACT</name>
<dbReference type="Gene3D" id="3.40.50.2000">
    <property type="entry name" value="Glycogen Phosphorylase B"/>
    <property type="match status" value="2"/>
</dbReference>
<evidence type="ECO:0000313" key="2">
    <source>
        <dbReference type="Proteomes" id="UP000315082"/>
    </source>
</evidence>
<evidence type="ECO:0008006" key="3">
    <source>
        <dbReference type="Google" id="ProtNLM"/>
    </source>
</evidence>
<keyword evidence="2" id="KW-1185">Reference proteome</keyword>